<gene>
    <name evidence="2" type="ORF">AA106555_0608</name>
</gene>
<comment type="caution">
    <text evidence="2">The sequence shown here is derived from an EMBL/GenBank/DDBJ whole genome shotgun (WGS) entry which is preliminary data.</text>
</comment>
<proteinExistence type="predicted"/>
<keyword evidence="3" id="KW-1185">Reference proteome</keyword>
<organism evidence="2 3">
    <name type="scientific">Neokomagataea thailandica NBRC 106555</name>
    <dbReference type="NCBI Taxonomy" id="1223520"/>
    <lineage>
        <taxon>Bacteria</taxon>
        <taxon>Pseudomonadati</taxon>
        <taxon>Pseudomonadota</taxon>
        <taxon>Alphaproteobacteria</taxon>
        <taxon>Acetobacterales</taxon>
        <taxon>Acetobacteraceae</taxon>
        <taxon>Neokomagataea</taxon>
    </lineage>
</organism>
<evidence type="ECO:0000313" key="3">
    <source>
        <dbReference type="Proteomes" id="UP001062632"/>
    </source>
</evidence>
<name>A0ABQ0QNL1_9PROT</name>
<reference evidence="2 3" key="1">
    <citation type="submission" date="2013-04" db="EMBL/GenBank/DDBJ databases">
        <title>The genome sequencing project of 58 acetic acid bacteria.</title>
        <authorList>
            <person name="Okamoto-Kainuma A."/>
            <person name="Ishikawa M."/>
            <person name="Umino S."/>
            <person name="Koizumi Y."/>
            <person name="Shiwa Y."/>
            <person name="Yoshikawa H."/>
            <person name="Matsutani M."/>
            <person name="Matsushita K."/>
        </authorList>
    </citation>
    <scope>NUCLEOTIDE SEQUENCE [LARGE SCALE GENOMIC DNA]</scope>
    <source>
        <strain evidence="2 3">NBRC 106555</strain>
    </source>
</reference>
<dbReference type="EMBL" id="BAQC01000014">
    <property type="protein sequence ID" value="GBR51593.1"/>
    <property type="molecule type" value="Genomic_DNA"/>
</dbReference>
<dbReference type="Proteomes" id="UP001062632">
    <property type="component" value="Unassembled WGS sequence"/>
</dbReference>
<protein>
    <submittedName>
        <fullName evidence="2">Uncharacterized protein</fullName>
    </submittedName>
</protein>
<evidence type="ECO:0000313" key="2">
    <source>
        <dbReference type="EMBL" id="GBR51593.1"/>
    </source>
</evidence>
<evidence type="ECO:0000256" key="1">
    <source>
        <dbReference type="SAM" id="MobiDB-lite"/>
    </source>
</evidence>
<accession>A0ABQ0QNL1</accession>
<feature type="region of interest" description="Disordered" evidence="1">
    <location>
        <begin position="34"/>
        <end position="54"/>
    </location>
</feature>
<sequence>MCHGGLDALLRRVVGRFRGVVLVCHVTTFFSVGRADTRPRSPQGHNADSSEGKREAFKEGLQLALMSLKCLYVSLK</sequence>